<dbReference type="EMBL" id="MSDU01000029">
    <property type="protein sequence ID" value="OLN21855.1"/>
    <property type="molecule type" value="Genomic_DNA"/>
</dbReference>
<dbReference type="InterPro" id="IPR036558">
    <property type="entry name" value="YqbG-like_sf"/>
</dbReference>
<dbReference type="OrthoDB" id="2680636at2"/>
<dbReference type="CDD" id="cd08053">
    <property type="entry name" value="Yqbg"/>
    <property type="match status" value="1"/>
</dbReference>
<keyword evidence="2" id="KW-1185">Reference proteome</keyword>
<protein>
    <recommendedName>
        <fullName evidence="3">DUF3199 domain-containing protein</fullName>
    </recommendedName>
</protein>
<proteinExistence type="predicted"/>
<evidence type="ECO:0000313" key="2">
    <source>
        <dbReference type="Proteomes" id="UP000185568"/>
    </source>
</evidence>
<gene>
    <name evidence="1" type="ORF">BTO30_12615</name>
</gene>
<accession>A0A1Q8Q3I2</accession>
<dbReference type="Gene3D" id="1.10.3230.10">
    <property type="entry name" value="YqbG-like"/>
    <property type="match status" value="1"/>
</dbReference>
<evidence type="ECO:0008006" key="3">
    <source>
        <dbReference type="Google" id="ProtNLM"/>
    </source>
</evidence>
<dbReference type="Proteomes" id="UP000185568">
    <property type="component" value="Unassembled WGS sequence"/>
</dbReference>
<dbReference type="InterPro" id="IPR013514">
    <property type="entry name" value="DUF3199_YqbG"/>
</dbReference>
<evidence type="ECO:0000313" key="1">
    <source>
        <dbReference type="EMBL" id="OLN21855.1"/>
    </source>
</evidence>
<dbReference type="Pfam" id="PF11436">
    <property type="entry name" value="DUF3199"/>
    <property type="match status" value="1"/>
</dbReference>
<name>A0A1Q8Q3I2_9BACI</name>
<dbReference type="AlphaFoldDB" id="A0A1Q8Q3I2"/>
<dbReference type="RefSeq" id="WP_075399093.1">
    <property type="nucleotide sequence ID" value="NZ_MSDU01000029.1"/>
</dbReference>
<comment type="caution">
    <text evidence="1">The sequence shown here is derived from an EMBL/GenBank/DDBJ whole genome shotgun (WGS) entry which is preliminary data.</text>
</comment>
<sequence length="126" mass="14062">MYVITPAELKAYTVFPKVKNRTDALLEQDILEAVAEIHEIAGHDFTAPAYSPVPEKVKLATKKLAQYYALLNMDESLMKGLKSEKIGDYSYTAAEVSGSAKPDIRSLLKPFVQVKQGTVRMRMRAI</sequence>
<dbReference type="STRING" id="1714264.BTO30_12615"/>
<organism evidence="1 2">
    <name type="scientific">Domibacillus antri</name>
    <dbReference type="NCBI Taxonomy" id="1714264"/>
    <lineage>
        <taxon>Bacteria</taxon>
        <taxon>Bacillati</taxon>
        <taxon>Bacillota</taxon>
        <taxon>Bacilli</taxon>
        <taxon>Bacillales</taxon>
        <taxon>Bacillaceae</taxon>
        <taxon>Domibacillus</taxon>
    </lineage>
</organism>
<reference evidence="1 2" key="1">
    <citation type="submission" date="2016-12" db="EMBL/GenBank/DDBJ databases">
        <title>Domibacillus antri genome sequencing.</title>
        <authorList>
            <person name="Verma A."/>
            <person name="Krishnamurthi S."/>
        </authorList>
    </citation>
    <scope>NUCLEOTIDE SEQUENCE [LARGE SCALE GENOMIC DNA]</scope>
    <source>
        <strain evidence="1 2">XD80</strain>
    </source>
</reference>
<dbReference type="SUPFAM" id="SSF116915">
    <property type="entry name" value="Hypothetical protein YqbG"/>
    <property type="match status" value="1"/>
</dbReference>